<protein>
    <submittedName>
        <fullName evidence="2">Uncharacterized protein</fullName>
    </submittedName>
</protein>
<feature type="compositionally biased region" description="Low complexity" evidence="1">
    <location>
        <begin position="58"/>
        <end position="67"/>
    </location>
</feature>
<feature type="compositionally biased region" description="Acidic residues" evidence="1">
    <location>
        <begin position="78"/>
        <end position="101"/>
    </location>
</feature>
<comment type="caution">
    <text evidence="2">The sequence shown here is derived from an EMBL/GenBank/DDBJ whole genome shotgun (WGS) entry which is preliminary data.</text>
</comment>
<keyword evidence="3" id="KW-1185">Reference proteome</keyword>
<dbReference type="EMBL" id="VSWC01000105">
    <property type="protein sequence ID" value="KAA1087695.1"/>
    <property type="molecule type" value="Genomic_DNA"/>
</dbReference>
<dbReference type="AlphaFoldDB" id="A0A5B0NEB6"/>
<accession>A0A5B0NEB6</accession>
<dbReference type="Proteomes" id="UP000324748">
    <property type="component" value="Unassembled WGS sequence"/>
</dbReference>
<reference evidence="2 3" key="1">
    <citation type="submission" date="2019-05" db="EMBL/GenBank/DDBJ databases">
        <title>Emergence of the Ug99 lineage of the wheat stem rust pathogen through somatic hybridization.</title>
        <authorList>
            <person name="Li F."/>
            <person name="Upadhyaya N.M."/>
            <person name="Sperschneider J."/>
            <person name="Matny O."/>
            <person name="Nguyen-Phuc H."/>
            <person name="Mago R."/>
            <person name="Raley C."/>
            <person name="Miller M.E."/>
            <person name="Silverstein K.A.T."/>
            <person name="Henningsen E."/>
            <person name="Hirsch C.D."/>
            <person name="Visser B."/>
            <person name="Pretorius Z.A."/>
            <person name="Steffenson B.J."/>
            <person name="Schwessinger B."/>
            <person name="Dodds P.N."/>
            <person name="Figueroa M."/>
        </authorList>
    </citation>
    <scope>NUCLEOTIDE SEQUENCE [LARGE SCALE GENOMIC DNA]</scope>
    <source>
        <strain evidence="2">21-0</strain>
    </source>
</reference>
<gene>
    <name evidence="2" type="ORF">PGT21_035795</name>
</gene>
<proteinExistence type="predicted"/>
<organism evidence="2 3">
    <name type="scientific">Puccinia graminis f. sp. tritici</name>
    <dbReference type="NCBI Taxonomy" id="56615"/>
    <lineage>
        <taxon>Eukaryota</taxon>
        <taxon>Fungi</taxon>
        <taxon>Dikarya</taxon>
        <taxon>Basidiomycota</taxon>
        <taxon>Pucciniomycotina</taxon>
        <taxon>Pucciniomycetes</taxon>
        <taxon>Pucciniales</taxon>
        <taxon>Pucciniaceae</taxon>
        <taxon>Puccinia</taxon>
    </lineage>
</organism>
<sequence>MSPTVRASLTEPRSGIRGRTLAARVTFLRSNGPAIASFLTDFTRFFIHITSFPLIRRTPTTPMETPTQRSSRKKMENDHDEDESDDTEEDDSDKEDEEEETAFLTHFLNYSHIIYDVVP</sequence>
<name>A0A5B0NEB6_PUCGR</name>
<evidence type="ECO:0000313" key="3">
    <source>
        <dbReference type="Proteomes" id="UP000324748"/>
    </source>
</evidence>
<feature type="region of interest" description="Disordered" evidence="1">
    <location>
        <begin position="56"/>
        <end position="101"/>
    </location>
</feature>
<evidence type="ECO:0000313" key="2">
    <source>
        <dbReference type="EMBL" id="KAA1087695.1"/>
    </source>
</evidence>
<evidence type="ECO:0000256" key="1">
    <source>
        <dbReference type="SAM" id="MobiDB-lite"/>
    </source>
</evidence>